<keyword evidence="7" id="KW-1133">Transmembrane helix</keyword>
<dbReference type="InterPro" id="IPR036890">
    <property type="entry name" value="HATPase_C_sf"/>
</dbReference>
<dbReference type="EC" id="2.7.13.3" evidence="2"/>
<feature type="chain" id="PRO_5031139508" description="histidine kinase" evidence="8">
    <location>
        <begin position="17"/>
        <end position="637"/>
    </location>
</feature>
<proteinExistence type="predicted"/>
<evidence type="ECO:0000313" key="10">
    <source>
        <dbReference type="EMBL" id="MBB6562174.1"/>
    </source>
</evidence>
<dbReference type="AlphaFoldDB" id="A0A7X0PIF0"/>
<dbReference type="GO" id="GO:0004673">
    <property type="term" value="F:protein histidine kinase activity"/>
    <property type="evidence" value="ECO:0007669"/>
    <property type="project" value="UniProtKB-EC"/>
</dbReference>
<evidence type="ECO:0000256" key="3">
    <source>
        <dbReference type="ARBA" id="ARBA00022679"/>
    </source>
</evidence>
<keyword evidence="7" id="KW-0472">Membrane</keyword>
<evidence type="ECO:0000256" key="5">
    <source>
        <dbReference type="ARBA" id="ARBA00023012"/>
    </source>
</evidence>
<evidence type="ECO:0000256" key="2">
    <source>
        <dbReference type="ARBA" id="ARBA00012438"/>
    </source>
</evidence>
<keyword evidence="7" id="KW-0812">Transmembrane</keyword>
<dbReference type="PANTHER" id="PTHR24421">
    <property type="entry name" value="NITRATE/NITRITE SENSOR PROTEIN NARX-RELATED"/>
    <property type="match status" value="1"/>
</dbReference>
<dbReference type="EMBL" id="JACHLK010000011">
    <property type="protein sequence ID" value="MBB6562174.1"/>
    <property type="molecule type" value="Genomic_DNA"/>
</dbReference>
<protein>
    <recommendedName>
        <fullName evidence="2">histidine kinase</fullName>
        <ecNumber evidence="2">2.7.13.3</ecNumber>
    </recommendedName>
</protein>
<accession>A0A7X0PIF0</accession>
<feature type="transmembrane region" description="Helical" evidence="7">
    <location>
        <begin position="310"/>
        <end position="332"/>
    </location>
</feature>
<keyword evidence="11" id="KW-1185">Reference proteome</keyword>
<dbReference type="GO" id="GO:0000160">
    <property type="term" value="P:phosphorelay signal transduction system"/>
    <property type="evidence" value="ECO:0007669"/>
    <property type="project" value="UniProtKB-KW"/>
</dbReference>
<feature type="transmembrane region" description="Helical" evidence="7">
    <location>
        <begin position="223"/>
        <end position="242"/>
    </location>
</feature>
<dbReference type="Gene3D" id="3.30.565.10">
    <property type="entry name" value="Histidine kinase-like ATPase, C-terminal domain"/>
    <property type="match status" value="1"/>
</dbReference>
<keyword evidence="5" id="KW-0902">Two-component regulatory system</keyword>
<dbReference type="InterPro" id="IPR003594">
    <property type="entry name" value="HATPase_dom"/>
</dbReference>
<feature type="coiled-coil region" evidence="6">
    <location>
        <begin position="394"/>
        <end position="428"/>
    </location>
</feature>
<dbReference type="PANTHER" id="PTHR24421:SF10">
    <property type="entry name" value="NITRATE_NITRITE SENSOR PROTEIN NARQ"/>
    <property type="match status" value="1"/>
</dbReference>
<sequence length="637" mass="69823">MLACCLLCSGVLPAAAPEPPPADQEAVHIVQAQRLERPSVGFTPPPYALHEGDLPQGTWEPVALPFAQSPQVQRPASQQGPPPTTEVWYRLAVPPLAPEAGPLYLYLPRWKSDGQIAVYADGRLLYQTDAKFLWNAVNLPLWIPLQGTAGAPAVREVQIRGQRLRHTGAAISTAWVGSSAAIGWRYQARHWLQSDFPAMSSAAFLAAGIFALGVWLRRRHEPLYLLFFIASGVAFVRTLHYFVSRQRVPISDAWFSGLTVSALFWQVLISYLLLSTLHGVHHRRLTIAACVVTALASLLTLPLLPALPHAAVISPLLYGVLLVLGTALLAVACRDAWRVGSKEAGLLGGWGLISMMSGCYDWLLQNNLLVSVEGIYLGPYSNIGVFFLFSYIMLRRYLAALGGMERVNAQLEQRLRERESELALSYERLRETEHRATLAQERQRLMQDMHDGLGSSLTSALHLVRHGKAGTEELAQVLAECMDDLKLAIDSMEPVDADLLLLLATLRFRLAPRLEGLGMALRWEVQDVPPLPWLDAGSALNLLRILQECFANVVKHAQASCIRVECEACAGGIEVRVLDDGRGFDVDAGLQARGRGLKNQLRRADAIGARLVWASTAAGTRCVLWLPLQAPGHPAAP</sequence>
<evidence type="ECO:0000259" key="9">
    <source>
        <dbReference type="Pfam" id="PF02518"/>
    </source>
</evidence>
<reference evidence="10 11" key="1">
    <citation type="submission" date="2020-08" db="EMBL/GenBank/DDBJ databases">
        <title>Functional genomics of gut bacteria from endangered species of beetles.</title>
        <authorList>
            <person name="Carlos-Shanley C."/>
        </authorList>
    </citation>
    <scope>NUCLEOTIDE SEQUENCE [LARGE SCALE GENOMIC DNA]</scope>
    <source>
        <strain evidence="10 11">S00198</strain>
    </source>
</reference>
<feature type="domain" description="Histidine kinase/HSP90-like ATPase" evidence="9">
    <location>
        <begin position="540"/>
        <end position="629"/>
    </location>
</feature>
<dbReference type="InterPro" id="IPR050482">
    <property type="entry name" value="Sensor_HK_TwoCompSys"/>
</dbReference>
<comment type="catalytic activity">
    <reaction evidence="1">
        <text>ATP + protein L-histidine = ADP + protein N-phospho-L-histidine.</text>
        <dbReference type="EC" id="2.7.13.3"/>
    </reaction>
</comment>
<feature type="transmembrane region" description="Helical" evidence="7">
    <location>
        <begin position="344"/>
        <end position="363"/>
    </location>
</feature>
<evidence type="ECO:0000256" key="7">
    <source>
        <dbReference type="SAM" id="Phobius"/>
    </source>
</evidence>
<dbReference type="Proteomes" id="UP000575083">
    <property type="component" value="Unassembled WGS sequence"/>
</dbReference>
<keyword evidence="3" id="KW-0808">Transferase</keyword>
<evidence type="ECO:0000256" key="6">
    <source>
        <dbReference type="SAM" id="Coils"/>
    </source>
</evidence>
<evidence type="ECO:0000313" key="11">
    <source>
        <dbReference type="Proteomes" id="UP000575083"/>
    </source>
</evidence>
<keyword evidence="4 10" id="KW-0418">Kinase</keyword>
<evidence type="ECO:0000256" key="1">
    <source>
        <dbReference type="ARBA" id="ARBA00000085"/>
    </source>
</evidence>
<keyword evidence="8" id="KW-0732">Signal</keyword>
<feature type="transmembrane region" description="Helical" evidence="7">
    <location>
        <begin position="375"/>
        <end position="394"/>
    </location>
</feature>
<dbReference type="Pfam" id="PF02518">
    <property type="entry name" value="HATPase_c"/>
    <property type="match status" value="1"/>
</dbReference>
<name>A0A7X0PIF0_9BURK</name>
<feature type="transmembrane region" description="Helical" evidence="7">
    <location>
        <begin position="285"/>
        <end position="304"/>
    </location>
</feature>
<feature type="transmembrane region" description="Helical" evidence="7">
    <location>
        <begin position="254"/>
        <end position="273"/>
    </location>
</feature>
<dbReference type="CDD" id="cd16917">
    <property type="entry name" value="HATPase_UhpB-NarQ-NarX-like"/>
    <property type="match status" value="1"/>
</dbReference>
<keyword evidence="6" id="KW-0175">Coiled coil</keyword>
<feature type="transmembrane region" description="Helical" evidence="7">
    <location>
        <begin position="196"/>
        <end position="216"/>
    </location>
</feature>
<gene>
    <name evidence="10" type="ORF">HNP48_004883</name>
</gene>
<dbReference type="SUPFAM" id="SSF55874">
    <property type="entry name" value="ATPase domain of HSP90 chaperone/DNA topoisomerase II/histidine kinase"/>
    <property type="match status" value="1"/>
</dbReference>
<comment type="caution">
    <text evidence="10">The sequence shown here is derived from an EMBL/GenBank/DDBJ whole genome shotgun (WGS) entry which is preliminary data.</text>
</comment>
<feature type="signal peptide" evidence="8">
    <location>
        <begin position="1"/>
        <end position="16"/>
    </location>
</feature>
<dbReference type="RefSeq" id="WP_311773851.1">
    <property type="nucleotide sequence ID" value="NZ_JACHLK010000011.1"/>
</dbReference>
<evidence type="ECO:0000256" key="8">
    <source>
        <dbReference type="SAM" id="SignalP"/>
    </source>
</evidence>
<evidence type="ECO:0000256" key="4">
    <source>
        <dbReference type="ARBA" id="ARBA00022777"/>
    </source>
</evidence>
<organism evidence="10 11">
    <name type="scientific">Acidovorax soli</name>
    <dbReference type="NCBI Taxonomy" id="592050"/>
    <lineage>
        <taxon>Bacteria</taxon>
        <taxon>Pseudomonadati</taxon>
        <taxon>Pseudomonadota</taxon>
        <taxon>Betaproteobacteria</taxon>
        <taxon>Burkholderiales</taxon>
        <taxon>Comamonadaceae</taxon>
        <taxon>Acidovorax</taxon>
    </lineage>
</organism>